<dbReference type="InterPro" id="IPR002550">
    <property type="entry name" value="CNNM"/>
</dbReference>
<dbReference type="AlphaFoldDB" id="G7DW41"/>
<dbReference type="InParanoid" id="G7DW41"/>
<reference evidence="5 6" key="2">
    <citation type="journal article" date="2012" name="Open Biol.">
        <title>Characteristics of nucleosomes and linker DNA regions on the genome of the basidiomycete Mixia osmundae revealed by mono- and dinucleosome mapping.</title>
        <authorList>
            <person name="Nishida H."/>
            <person name="Kondo S."/>
            <person name="Matsumoto T."/>
            <person name="Suzuki Y."/>
            <person name="Yoshikawa H."/>
            <person name="Taylor T.D."/>
            <person name="Sugiyama J."/>
        </authorList>
    </citation>
    <scope>NUCLEOTIDE SEQUENCE [LARGE SCALE GENOMIC DNA]</scope>
    <source>
        <strain evidence="6">CBS 9802 / IAM 14324 / JCM 22182 / KY 12970</strain>
    </source>
</reference>
<dbReference type="HOGENOM" id="CLU_335881_0_0_1"/>
<feature type="region of interest" description="Disordered" evidence="2">
    <location>
        <begin position="623"/>
        <end position="764"/>
    </location>
</feature>
<feature type="compositionally biased region" description="Polar residues" evidence="2">
    <location>
        <begin position="623"/>
        <end position="647"/>
    </location>
</feature>
<keyword evidence="1 3" id="KW-1133">Transmembrane helix</keyword>
<dbReference type="GO" id="GO:0010960">
    <property type="term" value="P:magnesium ion homeostasis"/>
    <property type="evidence" value="ECO:0007669"/>
    <property type="project" value="InterPro"/>
</dbReference>
<evidence type="ECO:0000313" key="6">
    <source>
        <dbReference type="Proteomes" id="UP000009131"/>
    </source>
</evidence>
<dbReference type="Gene3D" id="3.90.1280.20">
    <property type="match status" value="1"/>
</dbReference>
<comment type="caution">
    <text evidence="5">The sequence shown here is derived from an EMBL/GenBank/DDBJ whole genome shotgun (WGS) entry which is preliminary data.</text>
</comment>
<evidence type="ECO:0000259" key="4">
    <source>
        <dbReference type="PROSITE" id="PS51846"/>
    </source>
</evidence>
<dbReference type="SUPFAM" id="SSF54631">
    <property type="entry name" value="CBS-domain pair"/>
    <property type="match status" value="1"/>
</dbReference>
<feature type="region of interest" description="Disordered" evidence="2">
    <location>
        <begin position="817"/>
        <end position="849"/>
    </location>
</feature>
<dbReference type="PANTHER" id="PTHR12064:SF90">
    <property type="entry name" value="CNNM TRANSMEMBRANE DOMAIN-CONTAINING PROTEIN"/>
    <property type="match status" value="1"/>
</dbReference>
<keyword evidence="6" id="KW-1185">Reference proteome</keyword>
<dbReference type="InterPro" id="IPR046342">
    <property type="entry name" value="CBS_dom_sf"/>
</dbReference>
<dbReference type="PANTHER" id="PTHR12064">
    <property type="entry name" value="METAL TRANSPORTER CNNM"/>
    <property type="match status" value="1"/>
</dbReference>
<dbReference type="GO" id="GO:0005737">
    <property type="term" value="C:cytoplasm"/>
    <property type="evidence" value="ECO:0007669"/>
    <property type="project" value="TreeGrafter"/>
</dbReference>
<dbReference type="PROSITE" id="PS51846">
    <property type="entry name" value="CNNM"/>
    <property type="match status" value="1"/>
</dbReference>
<feature type="compositionally biased region" description="Polar residues" evidence="2">
    <location>
        <begin position="822"/>
        <end position="831"/>
    </location>
</feature>
<feature type="compositionally biased region" description="Basic and acidic residues" evidence="2">
    <location>
        <begin position="698"/>
        <end position="727"/>
    </location>
</feature>
<keyword evidence="1 3" id="KW-0812">Transmembrane</keyword>
<dbReference type="EMBL" id="BABT02000047">
    <property type="protein sequence ID" value="GAA94847.1"/>
    <property type="molecule type" value="Genomic_DNA"/>
</dbReference>
<dbReference type="Gene3D" id="3.10.580.10">
    <property type="entry name" value="CBS-domain"/>
    <property type="match status" value="1"/>
</dbReference>
<feature type="transmembrane region" description="Helical" evidence="3">
    <location>
        <begin position="268"/>
        <end position="288"/>
    </location>
</feature>
<evidence type="ECO:0000313" key="5">
    <source>
        <dbReference type="EMBL" id="GAA94847.1"/>
    </source>
</evidence>
<dbReference type="GO" id="GO:0016020">
    <property type="term" value="C:membrane"/>
    <property type="evidence" value="ECO:0007669"/>
    <property type="project" value="UniProtKB-UniRule"/>
</dbReference>
<feature type="region of interest" description="Disordered" evidence="2">
    <location>
        <begin position="488"/>
        <end position="508"/>
    </location>
</feature>
<dbReference type="InterPro" id="IPR045095">
    <property type="entry name" value="ACDP"/>
</dbReference>
<feature type="domain" description="CNNM transmembrane" evidence="4">
    <location>
        <begin position="138"/>
        <end position="322"/>
    </location>
</feature>
<dbReference type="eggNOG" id="KOG2118">
    <property type="taxonomic scope" value="Eukaryota"/>
</dbReference>
<dbReference type="RefSeq" id="XP_014565028.1">
    <property type="nucleotide sequence ID" value="XM_014709542.1"/>
</dbReference>
<feature type="transmembrane region" description="Helical" evidence="3">
    <location>
        <begin position="200"/>
        <end position="221"/>
    </location>
</feature>
<name>G7DW41_MIXOS</name>
<feature type="compositionally biased region" description="Low complexity" evidence="2">
    <location>
        <begin position="680"/>
        <end position="692"/>
    </location>
</feature>
<feature type="compositionally biased region" description="Basic and acidic residues" evidence="2">
    <location>
        <begin position="742"/>
        <end position="755"/>
    </location>
</feature>
<feature type="compositionally biased region" description="Polar residues" evidence="2">
    <location>
        <begin position="490"/>
        <end position="503"/>
    </location>
</feature>
<feature type="transmembrane region" description="Helical" evidence="3">
    <location>
        <begin position="103"/>
        <end position="127"/>
    </location>
</feature>
<dbReference type="STRING" id="764103.G7DW41"/>
<evidence type="ECO:0000256" key="3">
    <source>
        <dbReference type="SAM" id="Phobius"/>
    </source>
</evidence>
<accession>G7DW41</accession>
<dbReference type="Pfam" id="PF01595">
    <property type="entry name" value="CNNM"/>
    <property type="match status" value="1"/>
</dbReference>
<evidence type="ECO:0000256" key="2">
    <source>
        <dbReference type="SAM" id="MobiDB-lite"/>
    </source>
</evidence>
<feature type="transmembrane region" description="Helical" evidence="3">
    <location>
        <begin position="227"/>
        <end position="247"/>
    </location>
</feature>
<organism evidence="5 6">
    <name type="scientific">Mixia osmundae (strain CBS 9802 / IAM 14324 / JCM 22182 / KY 12970)</name>
    <dbReference type="NCBI Taxonomy" id="764103"/>
    <lineage>
        <taxon>Eukaryota</taxon>
        <taxon>Fungi</taxon>
        <taxon>Dikarya</taxon>
        <taxon>Basidiomycota</taxon>
        <taxon>Pucciniomycotina</taxon>
        <taxon>Mixiomycetes</taxon>
        <taxon>Mixiales</taxon>
        <taxon>Mixiaceae</taxon>
        <taxon>Mixia</taxon>
    </lineage>
</organism>
<reference evidence="5 6" key="1">
    <citation type="journal article" date="2011" name="J. Gen. Appl. Microbiol.">
        <title>Draft genome sequencing of the enigmatic basidiomycete Mixia osmundae.</title>
        <authorList>
            <person name="Nishida H."/>
            <person name="Nagatsuka Y."/>
            <person name="Sugiyama J."/>
        </authorList>
    </citation>
    <scope>NUCLEOTIDE SEQUENCE [LARGE SCALE GENOMIC DNA]</scope>
    <source>
        <strain evidence="6">CBS 9802 / IAM 14324 / JCM 22182 / KY 12970</strain>
    </source>
</reference>
<proteinExistence type="predicted"/>
<keyword evidence="1 3" id="KW-0472">Membrane</keyword>
<sequence length="849" mass="91290">MVKAPKGNQDYALFDNAPRRLQHKQLHTRNKLNESELINLRQDGSLGGSGDHQKASAVVLPSGGSLTTIVPDGPEVAEADEPPICGYKSAHYRPHKHNASSRFFASFLIAIVFLTSSVSAQAATSSLPTCQPVEKKRNEALFGVEAALIPFLVILSGVLAGLTLGYMSLDFTQLQILAKTGSEKEKEYARKIIPIRKNGHLLLVTLLLANMIVNETLPVIADNVLGGGVQAVVISTALIVIFSEIIPQSVCSRFGLAIGARMVWPVQILIYIFGIVAWPVAWLLGRILGQHSGIVYRRAELKELISMHQEASGHGGDLEKDTITIVGATLDLQEKKALDAMTSIKDVFMLNRHTTRLDYATLGDIIKSGHSRVPVYEEMEVPSPVSTPPPLPSYHQAFSLRKDFAAPGSPASVQVQTPVKRRKIVGVLLTKQLILLDPEDATPLSEIPIHPLPVVAADLALFAMLNQFQEGKSHMAIVAPRLKPEDALRSPTSMLSESKASSTGHEERSILRQLFGRDDGKHKAEESTAEKGLMVQQLTWFAGSKSSLSGVGLDIDRPLGIITLEDVIEELIGEIYDETDRNIVTGETSLKTYIPPEAHERIDAVQAQAAALPQKSTLPMESAAKSSLLTRTAASISRSNTPQTVESTGPPAAKNALRRMTIGMARSRSAPSRRRSSVDTAATAPADEATLTGTPIVKEPESALELIRERTHTGSDTSGDKTAHSDTEANQDLPKPIVARRRSLDALDRSARVDGRTSSVPASPRPIVQALPSLAEAILLERGRRQLASQGTDLSNVNLRVATPASLGDASTIFVPSPGESGLSSANTSKGKSFKTPLVPISTPPASRQ</sequence>
<dbReference type="GO" id="GO:0030026">
    <property type="term" value="P:intracellular manganese ion homeostasis"/>
    <property type="evidence" value="ECO:0007669"/>
    <property type="project" value="TreeGrafter"/>
</dbReference>
<gene>
    <name evidence="5" type="primary">Mo01501</name>
    <name evidence="5" type="ORF">E5Q_01501</name>
</gene>
<feature type="transmembrane region" description="Helical" evidence="3">
    <location>
        <begin position="147"/>
        <end position="169"/>
    </location>
</feature>
<dbReference type="OrthoDB" id="5353557at2759"/>
<evidence type="ECO:0000256" key="1">
    <source>
        <dbReference type="PROSITE-ProRule" id="PRU01193"/>
    </source>
</evidence>
<protein>
    <recommendedName>
        <fullName evidence="4">CNNM transmembrane domain-containing protein</fullName>
    </recommendedName>
</protein>
<dbReference type="Proteomes" id="UP000009131">
    <property type="component" value="Unassembled WGS sequence"/>
</dbReference>